<dbReference type="PANTHER" id="PTHR33371">
    <property type="entry name" value="INTERMEMBRANE PHOSPHOLIPID TRANSPORT SYSTEM BINDING PROTEIN MLAD-RELATED"/>
    <property type="match status" value="1"/>
</dbReference>
<feature type="domain" description="Mce/MlaD" evidence="2">
    <location>
        <begin position="39"/>
        <end position="114"/>
    </location>
</feature>
<keyword evidence="1" id="KW-0812">Transmembrane</keyword>
<gene>
    <name evidence="3" type="primary">mlaD</name>
    <name evidence="3" type="ORF">GCM10022278_33130</name>
</gene>
<feature type="transmembrane region" description="Helical" evidence="1">
    <location>
        <begin position="6"/>
        <end position="26"/>
    </location>
</feature>
<dbReference type="NCBIfam" id="TIGR04430">
    <property type="entry name" value="OM_asym_MlaD"/>
    <property type="match status" value="1"/>
</dbReference>
<keyword evidence="1" id="KW-1133">Transmembrane helix</keyword>
<evidence type="ECO:0000256" key="1">
    <source>
        <dbReference type="SAM" id="Phobius"/>
    </source>
</evidence>
<comment type="caution">
    <text evidence="3">The sequence shown here is derived from an EMBL/GenBank/DDBJ whole genome shotgun (WGS) entry which is preliminary data.</text>
</comment>
<dbReference type="Pfam" id="PF02470">
    <property type="entry name" value="MlaD"/>
    <property type="match status" value="1"/>
</dbReference>
<sequence>MQIRTVEIGVGLFMLLGIGALFLLAIRISGLSLSPAESTYTLYAEFNDIGGLRERGKVSMAGVTIGQITDIELDPKSVKARVAMEVDADVDYISRDSVAVVSTAGLLGEKYLNIAIGGDPDTLADGDYIESTQSALNLEKLISNFATSNL</sequence>
<dbReference type="InterPro" id="IPR052336">
    <property type="entry name" value="MlaD_Phospholipid_Transporter"/>
</dbReference>
<dbReference type="InterPro" id="IPR003399">
    <property type="entry name" value="Mce/MlaD"/>
</dbReference>
<keyword evidence="4" id="KW-1185">Reference proteome</keyword>
<protein>
    <submittedName>
        <fullName evidence="3">Outer membrane lipid asymmetry maintenance protein MlaD</fullName>
    </submittedName>
</protein>
<keyword evidence="1" id="KW-0472">Membrane</keyword>
<evidence type="ECO:0000313" key="4">
    <source>
        <dbReference type="Proteomes" id="UP001501337"/>
    </source>
</evidence>
<proteinExistence type="predicted"/>
<name>A0ABP7PY14_9GAMM</name>
<accession>A0ABP7PY14</accession>
<dbReference type="PANTHER" id="PTHR33371:SF4">
    <property type="entry name" value="INTERMEMBRANE PHOSPHOLIPID TRANSPORT SYSTEM BINDING PROTEIN MLAD"/>
    <property type="match status" value="1"/>
</dbReference>
<dbReference type="EMBL" id="BAABBO010000016">
    <property type="protein sequence ID" value="GAA3973288.1"/>
    <property type="molecule type" value="Genomic_DNA"/>
</dbReference>
<evidence type="ECO:0000313" key="3">
    <source>
        <dbReference type="EMBL" id="GAA3973288.1"/>
    </source>
</evidence>
<dbReference type="RefSeq" id="WP_344808445.1">
    <property type="nucleotide sequence ID" value="NZ_BAABBO010000016.1"/>
</dbReference>
<dbReference type="Proteomes" id="UP001501337">
    <property type="component" value="Unassembled WGS sequence"/>
</dbReference>
<organism evidence="3 4">
    <name type="scientific">Allohahella marinimesophila</name>
    <dbReference type="NCBI Taxonomy" id="1054972"/>
    <lineage>
        <taxon>Bacteria</taxon>
        <taxon>Pseudomonadati</taxon>
        <taxon>Pseudomonadota</taxon>
        <taxon>Gammaproteobacteria</taxon>
        <taxon>Oceanospirillales</taxon>
        <taxon>Hahellaceae</taxon>
        <taxon>Allohahella</taxon>
    </lineage>
</organism>
<reference evidence="4" key="1">
    <citation type="journal article" date="2019" name="Int. J. Syst. Evol. Microbiol.">
        <title>The Global Catalogue of Microorganisms (GCM) 10K type strain sequencing project: providing services to taxonomists for standard genome sequencing and annotation.</title>
        <authorList>
            <consortium name="The Broad Institute Genomics Platform"/>
            <consortium name="The Broad Institute Genome Sequencing Center for Infectious Disease"/>
            <person name="Wu L."/>
            <person name="Ma J."/>
        </authorList>
    </citation>
    <scope>NUCLEOTIDE SEQUENCE [LARGE SCALE GENOMIC DNA]</scope>
    <source>
        <strain evidence="4">JCM 17555</strain>
    </source>
</reference>
<evidence type="ECO:0000259" key="2">
    <source>
        <dbReference type="Pfam" id="PF02470"/>
    </source>
</evidence>
<dbReference type="InterPro" id="IPR030970">
    <property type="entry name" value="ABC_MlaD"/>
</dbReference>